<evidence type="ECO:0000256" key="1">
    <source>
        <dbReference type="ARBA" id="ARBA00004167"/>
    </source>
</evidence>
<evidence type="ECO:0000256" key="2">
    <source>
        <dbReference type="ARBA" id="ARBA00022481"/>
    </source>
</evidence>
<evidence type="ECO:0000256" key="3">
    <source>
        <dbReference type="ARBA" id="ARBA00022692"/>
    </source>
</evidence>
<protein>
    <submittedName>
        <fullName evidence="7">Prepilin-type N-terminal cleavage/methylation domain-containing protein</fullName>
    </submittedName>
</protein>
<dbReference type="OrthoDB" id="5741495at2"/>
<gene>
    <name evidence="7" type="ORF">EY643_04805</name>
</gene>
<keyword evidence="8" id="KW-1185">Reference proteome</keyword>
<evidence type="ECO:0000256" key="4">
    <source>
        <dbReference type="ARBA" id="ARBA00022989"/>
    </source>
</evidence>
<keyword evidence="4 6" id="KW-1133">Transmembrane helix</keyword>
<dbReference type="NCBIfam" id="TIGR02532">
    <property type="entry name" value="IV_pilin_GFxxxE"/>
    <property type="match status" value="1"/>
</dbReference>
<dbReference type="GO" id="GO:0016020">
    <property type="term" value="C:membrane"/>
    <property type="evidence" value="ECO:0007669"/>
    <property type="project" value="UniProtKB-SubCell"/>
</dbReference>
<organism evidence="7 8">
    <name type="scientific">Halioglobus maricola</name>
    <dbReference type="NCBI Taxonomy" id="2601894"/>
    <lineage>
        <taxon>Bacteria</taxon>
        <taxon>Pseudomonadati</taxon>
        <taxon>Pseudomonadota</taxon>
        <taxon>Gammaproteobacteria</taxon>
        <taxon>Cellvibrionales</taxon>
        <taxon>Halieaceae</taxon>
        <taxon>Halioglobus</taxon>
    </lineage>
</organism>
<dbReference type="Pfam" id="PF07963">
    <property type="entry name" value="N_methyl"/>
    <property type="match status" value="1"/>
</dbReference>
<keyword evidence="5 6" id="KW-0472">Membrane</keyword>
<dbReference type="AlphaFoldDB" id="A0A5P9NHL3"/>
<dbReference type="EMBL" id="CP036422">
    <property type="protein sequence ID" value="QFU75019.1"/>
    <property type="molecule type" value="Genomic_DNA"/>
</dbReference>
<keyword evidence="2" id="KW-0488">Methylation</keyword>
<dbReference type="PRINTS" id="PR00885">
    <property type="entry name" value="BCTERIALGSPH"/>
</dbReference>
<evidence type="ECO:0000313" key="7">
    <source>
        <dbReference type="EMBL" id="QFU75019.1"/>
    </source>
</evidence>
<dbReference type="GO" id="GO:0015628">
    <property type="term" value="P:protein secretion by the type II secretion system"/>
    <property type="evidence" value="ECO:0007669"/>
    <property type="project" value="InterPro"/>
</dbReference>
<dbReference type="PROSITE" id="PS00409">
    <property type="entry name" value="PROKAR_NTER_METHYL"/>
    <property type="match status" value="1"/>
</dbReference>
<dbReference type="InterPro" id="IPR002416">
    <property type="entry name" value="T2SS_protein-GspH"/>
</dbReference>
<accession>A0A5P9NHL3</accession>
<dbReference type="Proteomes" id="UP000326287">
    <property type="component" value="Chromosome"/>
</dbReference>
<proteinExistence type="predicted"/>
<dbReference type="RefSeq" id="WP_152661126.1">
    <property type="nucleotide sequence ID" value="NZ_CP036422.1"/>
</dbReference>
<dbReference type="KEGG" id="halc:EY643_04805"/>
<dbReference type="InterPro" id="IPR012902">
    <property type="entry name" value="N_methyl_site"/>
</dbReference>
<evidence type="ECO:0000256" key="6">
    <source>
        <dbReference type="SAM" id="Phobius"/>
    </source>
</evidence>
<sequence>MSHPFRRTSQRGFSLLELLVTLFVVVLVTSLVTLNVGGGAGDYELEGQVDELLDTATYALDEAQFLGWDFGLLIVREYSRDPSYTLQWLERGPDRWSAPRSGKDVFAELELPPGVELELELDGVLLQQDVFSPREELPEPQIVFYSSGETAPGNLVIRASDTGDLLWRVEWDLLGNFRALHRGEESEFDES</sequence>
<name>A0A5P9NHL3_9GAMM</name>
<evidence type="ECO:0000313" key="8">
    <source>
        <dbReference type="Proteomes" id="UP000326287"/>
    </source>
</evidence>
<comment type="subcellular location">
    <subcellularLocation>
        <location evidence="1">Membrane</location>
        <topology evidence="1">Single-pass membrane protein</topology>
    </subcellularLocation>
</comment>
<evidence type="ECO:0000256" key="5">
    <source>
        <dbReference type="ARBA" id="ARBA00023136"/>
    </source>
</evidence>
<feature type="transmembrane region" description="Helical" evidence="6">
    <location>
        <begin position="12"/>
        <end position="34"/>
    </location>
</feature>
<keyword evidence="3 6" id="KW-0812">Transmembrane</keyword>
<dbReference type="GO" id="GO:0015627">
    <property type="term" value="C:type II protein secretion system complex"/>
    <property type="evidence" value="ECO:0007669"/>
    <property type="project" value="InterPro"/>
</dbReference>
<reference evidence="7 8" key="1">
    <citation type="submission" date="2019-02" db="EMBL/GenBank/DDBJ databases">
        <authorList>
            <person name="Li S.-H."/>
        </authorList>
    </citation>
    <scope>NUCLEOTIDE SEQUENCE [LARGE SCALE GENOMIC DNA]</scope>
    <source>
        <strain evidence="7 8">IMCC14385</strain>
    </source>
</reference>
<dbReference type="Gene3D" id="3.55.40.10">
    <property type="entry name" value="minor pseudopilin epsh domain"/>
    <property type="match status" value="1"/>
</dbReference>